<dbReference type="Gramene" id="TraesMAC6B03G03443620.3">
    <property type="protein sequence ID" value="TraesMAC6B03G03443620.3.CDS1"/>
    <property type="gene ID" value="TraesMAC6B03G03443620"/>
</dbReference>
<dbReference type="Proteomes" id="UP000019116">
    <property type="component" value="Chromosome 6B"/>
</dbReference>
<dbReference type="Gramene" id="TraesMAC6B03G03443620.2">
    <property type="protein sequence ID" value="TraesMAC6B03G03443620.2.CDS1"/>
    <property type="gene ID" value="TraesMAC6B03G03443620"/>
</dbReference>
<keyword evidence="2" id="KW-0805">Transcription regulation</keyword>
<comment type="similarity">
    <text evidence="1">Belongs to the mTERF family.</text>
</comment>
<dbReference type="AlphaFoldDB" id="A0A3B6PHZ9"/>
<evidence type="ECO:0000256" key="3">
    <source>
        <dbReference type="ARBA" id="ARBA00022946"/>
    </source>
</evidence>
<dbReference type="Gramene" id="TraesARI6B03G03402660.1">
    <property type="protein sequence ID" value="TraesARI6B03G03402660.1.CDS1"/>
    <property type="gene ID" value="TraesARI6B03G03402660"/>
</dbReference>
<keyword evidence="2" id="KW-0806">Transcription termination</keyword>
<dbReference type="GeneID" id="123135752"/>
<sequence>MLRLRHSVLAQLLSSPSASTISPLHRLFSAAAPAVSPNPSFAVEEYLVATCGLTRPQALKASAKLSHLKSPSKPDAVRAFLAGLGLSGADVAAVVAKDPRLLCAKVEKTLAPIVAGLIGLGLSRSEIARLVSLPTVKFRCRSIVSKIEYYLPLFGSSENLLRALKKNFYLLSADLDDVVKPNTALLRECRLGACDIAKLCISQPWLLTANVKRVQAMVECAENIGVPRASGMFRHALHAVAFISEEKIATKVKYFKNTFRWTDAEVGMAVSKYPTVLNKSKESLQRKFEFLISEVGLESAYIAHRPVMFGLSLEGRLRPRYYAVKFLNENGLLKCSPSYSTVFTETEKAFKEKFICPHKEAAPHLEEDYDAACKGELPANFRFT</sequence>
<dbReference type="Gene3D" id="1.25.70.10">
    <property type="entry name" value="Transcription termination factor 3, mitochondrial"/>
    <property type="match status" value="2"/>
</dbReference>
<dbReference type="EnsemblPlants" id="TraesCS6B02G076900.1">
    <property type="protein sequence ID" value="TraesCS6B02G076900.1.cds1"/>
    <property type="gene ID" value="TraesCS6B02G076900"/>
</dbReference>
<dbReference type="SMR" id="A0A3B6PHZ9"/>
<dbReference type="RefSeq" id="XP_044410892.1">
    <property type="nucleotide sequence ID" value="XM_044554957.1"/>
</dbReference>
<dbReference type="Gramene" id="TraesNOR6B03G03477970.1">
    <property type="protein sequence ID" value="TraesNOR6B03G03477970.1.CDS1"/>
    <property type="gene ID" value="TraesNOR6B03G03477970"/>
</dbReference>
<keyword evidence="3" id="KW-0809">Transit peptide</keyword>
<dbReference type="Gramene" id="TraesARI6B03G03402660.2">
    <property type="protein sequence ID" value="TraesARI6B03G03402660.2.CDS1"/>
    <property type="gene ID" value="TraesARI6B03G03402660"/>
</dbReference>
<gene>
    <name evidence="4" type="primary">LOC123135752</name>
</gene>
<dbReference type="Gramene" id="TraesMAC6B03G03443620.1">
    <property type="protein sequence ID" value="TraesMAC6B03G03443620.1.CDS1"/>
    <property type="gene ID" value="TraesMAC6B03G03443620"/>
</dbReference>
<name>A0A3B6PHZ9_WHEAT</name>
<dbReference type="GO" id="GO:0006353">
    <property type="term" value="P:DNA-templated transcription termination"/>
    <property type="evidence" value="ECO:0007669"/>
    <property type="project" value="UniProtKB-KW"/>
</dbReference>
<dbReference type="InterPro" id="IPR038538">
    <property type="entry name" value="MTERF_sf"/>
</dbReference>
<evidence type="ECO:0000313" key="4">
    <source>
        <dbReference type="EnsemblPlants" id="TraesCS6B02G076900.1.cds1"/>
    </source>
</evidence>
<dbReference type="Pfam" id="PF02536">
    <property type="entry name" value="mTERF"/>
    <property type="match status" value="1"/>
</dbReference>
<dbReference type="OMA" id="CIMGITE"/>
<dbReference type="FunFam" id="1.25.70.10:FF:000016">
    <property type="entry name" value="Mitochondrial transcription termination factor-like"/>
    <property type="match status" value="1"/>
</dbReference>
<dbReference type="InterPro" id="IPR003690">
    <property type="entry name" value="MTERF"/>
</dbReference>
<dbReference type="STRING" id="4565.A0A3B6PHZ9"/>
<evidence type="ECO:0000256" key="1">
    <source>
        <dbReference type="ARBA" id="ARBA00007692"/>
    </source>
</evidence>
<reference evidence="4" key="2">
    <citation type="submission" date="2018-10" db="UniProtKB">
        <authorList>
            <consortium name="EnsemblPlants"/>
        </authorList>
    </citation>
    <scope>IDENTIFICATION</scope>
</reference>
<dbReference type="FunFam" id="1.25.70.10:FF:000001">
    <property type="entry name" value="Mitochondrial transcription termination factor-like"/>
    <property type="match status" value="1"/>
</dbReference>
<evidence type="ECO:0000313" key="5">
    <source>
        <dbReference type="Proteomes" id="UP000019116"/>
    </source>
</evidence>
<dbReference type="OrthoDB" id="637682at2759"/>
<proteinExistence type="inferred from homology"/>
<dbReference type="GO" id="GO:0009507">
    <property type="term" value="C:chloroplast"/>
    <property type="evidence" value="ECO:0000318"/>
    <property type="project" value="GO_Central"/>
</dbReference>
<keyword evidence="2" id="KW-0804">Transcription</keyword>
<dbReference type="Gramene" id="TraesJAG6B03G03435610.1">
    <property type="protein sequence ID" value="TraesJAG6B03G03435610.1.CDS1"/>
    <property type="gene ID" value="TraesJAG6B03G03435610"/>
</dbReference>
<dbReference type="Gramene" id="TraesMAC6B03G03443620.4">
    <property type="protein sequence ID" value="TraesMAC6B03G03443620.4.CDS1"/>
    <property type="gene ID" value="TraesMAC6B03G03443620"/>
</dbReference>
<evidence type="ECO:0000256" key="2">
    <source>
        <dbReference type="ARBA" id="ARBA00022472"/>
    </source>
</evidence>
<dbReference type="PaxDb" id="4565-Traes_6BS_82F5BF11F.1"/>
<protein>
    <submittedName>
        <fullName evidence="4">Uncharacterized protein</fullName>
    </submittedName>
</protein>
<dbReference type="Gramene" id="TraesWEE_scaffold_127083_01G000100.1">
    <property type="protein sequence ID" value="TraesWEE_scaffold_127083_01G000100.1"/>
    <property type="gene ID" value="TraesWEE_scaffold_127083_01G000100"/>
</dbReference>
<organism evidence="4">
    <name type="scientific">Triticum aestivum</name>
    <name type="common">Wheat</name>
    <dbReference type="NCBI Taxonomy" id="4565"/>
    <lineage>
        <taxon>Eukaryota</taxon>
        <taxon>Viridiplantae</taxon>
        <taxon>Streptophyta</taxon>
        <taxon>Embryophyta</taxon>
        <taxon>Tracheophyta</taxon>
        <taxon>Spermatophyta</taxon>
        <taxon>Magnoliopsida</taxon>
        <taxon>Liliopsida</taxon>
        <taxon>Poales</taxon>
        <taxon>Poaceae</taxon>
        <taxon>BOP clade</taxon>
        <taxon>Pooideae</taxon>
        <taxon>Triticodae</taxon>
        <taxon>Triticeae</taxon>
        <taxon>Triticinae</taxon>
        <taxon>Triticum</taxon>
    </lineage>
</organism>
<dbReference type="GO" id="GO:0009658">
    <property type="term" value="P:chloroplast organization"/>
    <property type="evidence" value="ECO:0000318"/>
    <property type="project" value="GO_Central"/>
</dbReference>
<dbReference type="GO" id="GO:0003676">
    <property type="term" value="F:nucleic acid binding"/>
    <property type="evidence" value="ECO:0007669"/>
    <property type="project" value="InterPro"/>
</dbReference>
<keyword evidence="5" id="KW-1185">Reference proteome</keyword>
<reference evidence="4" key="1">
    <citation type="submission" date="2018-08" db="EMBL/GenBank/DDBJ databases">
        <authorList>
            <person name="Rossello M."/>
        </authorList>
    </citation>
    <scope>NUCLEOTIDE SEQUENCE [LARGE SCALE GENOMIC DNA]</scope>
    <source>
        <strain evidence="4">cv. Chinese Spring</strain>
    </source>
</reference>
<dbReference type="PANTHER" id="PTHR13068:SF137">
    <property type="entry name" value="PORR DOMAIN-CONTAINING PROTEIN"/>
    <property type="match status" value="1"/>
</dbReference>
<dbReference type="PANTHER" id="PTHR13068">
    <property type="entry name" value="CGI-12 PROTEIN-RELATED"/>
    <property type="match status" value="1"/>
</dbReference>
<accession>A0A3B6PHZ9</accession>
<dbReference type="Gramene" id="TraesJAG6B03G03435610.2">
    <property type="protein sequence ID" value="TraesJAG6B03G03435610.2.CDS1"/>
    <property type="gene ID" value="TraesJAG6B03G03435610"/>
</dbReference>
<dbReference type="SMART" id="SM00733">
    <property type="entry name" value="Mterf"/>
    <property type="match status" value="6"/>
</dbReference>
<dbReference type="Gramene" id="TraesCS6B02G076900.1">
    <property type="protein sequence ID" value="TraesCS6B02G076900.1.cds1"/>
    <property type="gene ID" value="TraesCS6B02G076900"/>
</dbReference>